<dbReference type="AlphaFoldDB" id="A0A8K0JT79"/>
<dbReference type="PANTHER" id="PTHR11266:SF75">
    <property type="entry name" value="IP10007P-RELATED"/>
    <property type="match status" value="1"/>
</dbReference>
<dbReference type="InterPro" id="IPR007248">
    <property type="entry name" value="Mpv17_PMP22"/>
</dbReference>
<dbReference type="GO" id="GO:0016020">
    <property type="term" value="C:membrane"/>
    <property type="evidence" value="ECO:0007669"/>
    <property type="project" value="UniProtKB-SubCell"/>
</dbReference>
<dbReference type="OrthoDB" id="430207at2759"/>
<dbReference type="Pfam" id="PF04117">
    <property type="entry name" value="Mpv17_PMP22"/>
    <property type="match status" value="1"/>
</dbReference>
<evidence type="ECO:0000313" key="8">
    <source>
        <dbReference type="Proteomes" id="UP000792457"/>
    </source>
</evidence>
<keyword evidence="3" id="KW-0812">Transmembrane</keyword>
<evidence type="ECO:0000256" key="2">
    <source>
        <dbReference type="ARBA" id="ARBA00006824"/>
    </source>
</evidence>
<evidence type="ECO:0008006" key="9">
    <source>
        <dbReference type="Google" id="ProtNLM"/>
    </source>
</evidence>
<dbReference type="EMBL" id="KZ308120">
    <property type="protein sequence ID" value="KAG8222023.1"/>
    <property type="molecule type" value="Genomic_DNA"/>
</dbReference>
<accession>A0A8K0JT79</accession>
<evidence type="ECO:0000256" key="5">
    <source>
        <dbReference type="ARBA" id="ARBA00023136"/>
    </source>
</evidence>
<evidence type="ECO:0000256" key="4">
    <source>
        <dbReference type="ARBA" id="ARBA00022989"/>
    </source>
</evidence>
<dbReference type="GO" id="GO:0005739">
    <property type="term" value="C:mitochondrion"/>
    <property type="evidence" value="ECO:0007669"/>
    <property type="project" value="TreeGrafter"/>
</dbReference>
<reference evidence="7" key="2">
    <citation type="submission" date="2017-10" db="EMBL/GenBank/DDBJ databases">
        <title>Ladona fulva Genome sequencing and assembly.</title>
        <authorList>
            <person name="Murali S."/>
            <person name="Richards S."/>
            <person name="Bandaranaike D."/>
            <person name="Bellair M."/>
            <person name="Blankenburg K."/>
            <person name="Chao H."/>
            <person name="Dinh H."/>
            <person name="Doddapaneni H."/>
            <person name="Dugan-Rocha S."/>
            <person name="Elkadiri S."/>
            <person name="Gnanaolivu R."/>
            <person name="Hernandez B."/>
            <person name="Skinner E."/>
            <person name="Javaid M."/>
            <person name="Lee S."/>
            <person name="Li M."/>
            <person name="Ming W."/>
            <person name="Munidasa M."/>
            <person name="Muniz J."/>
            <person name="Nguyen L."/>
            <person name="Hughes D."/>
            <person name="Osuji N."/>
            <person name="Pu L.-L."/>
            <person name="Puazo M."/>
            <person name="Qu C."/>
            <person name="Quiroz J."/>
            <person name="Raj R."/>
            <person name="Weissenberger G."/>
            <person name="Xin Y."/>
            <person name="Zou X."/>
            <person name="Han Y."/>
            <person name="Worley K."/>
            <person name="Muzny D."/>
            <person name="Gibbs R."/>
        </authorList>
    </citation>
    <scope>NUCLEOTIDE SEQUENCE</scope>
    <source>
        <strain evidence="7">Sampled in the wild</strain>
    </source>
</reference>
<comment type="caution">
    <text evidence="7">The sequence shown here is derived from an EMBL/GenBank/DDBJ whole genome shotgun (WGS) entry which is preliminary data.</text>
</comment>
<evidence type="ECO:0000313" key="7">
    <source>
        <dbReference type="EMBL" id="KAG8222023.1"/>
    </source>
</evidence>
<protein>
    <recommendedName>
        <fullName evidence="9">Mpv17-like protein</fullName>
    </recommendedName>
</protein>
<keyword evidence="4" id="KW-1133">Transmembrane helix</keyword>
<comment type="subcellular location">
    <subcellularLocation>
        <location evidence="1">Membrane</location>
        <topology evidence="1">Multi-pass membrane protein</topology>
    </subcellularLocation>
</comment>
<proteinExistence type="inferred from homology"/>
<sequence length="79" mass="9017">MPLLENKGIEGAANEVSNKFIPTYKVAVCVWPLLQTINFTFISEKNRVPFVSICSLIWTTFLSFMNQRKDKSSKDESTL</sequence>
<dbReference type="Proteomes" id="UP000792457">
    <property type="component" value="Unassembled WGS sequence"/>
</dbReference>
<evidence type="ECO:0000256" key="3">
    <source>
        <dbReference type="ARBA" id="ARBA00022692"/>
    </source>
</evidence>
<dbReference type="PANTHER" id="PTHR11266">
    <property type="entry name" value="PEROXISOMAL MEMBRANE PROTEIN 2, PXMP2 MPV17"/>
    <property type="match status" value="1"/>
</dbReference>
<organism evidence="7 8">
    <name type="scientific">Ladona fulva</name>
    <name type="common">Scarce chaser dragonfly</name>
    <name type="synonym">Libellula fulva</name>
    <dbReference type="NCBI Taxonomy" id="123851"/>
    <lineage>
        <taxon>Eukaryota</taxon>
        <taxon>Metazoa</taxon>
        <taxon>Ecdysozoa</taxon>
        <taxon>Arthropoda</taxon>
        <taxon>Hexapoda</taxon>
        <taxon>Insecta</taxon>
        <taxon>Pterygota</taxon>
        <taxon>Palaeoptera</taxon>
        <taxon>Odonata</taxon>
        <taxon>Epiprocta</taxon>
        <taxon>Anisoptera</taxon>
        <taxon>Libelluloidea</taxon>
        <taxon>Libellulidae</taxon>
        <taxon>Ladona</taxon>
    </lineage>
</organism>
<gene>
    <name evidence="7" type="ORF">J437_LFUL002784</name>
</gene>
<comment type="similarity">
    <text evidence="2 6">Belongs to the peroxisomal membrane protein PXMP2/4 family.</text>
</comment>
<reference evidence="7" key="1">
    <citation type="submission" date="2013-04" db="EMBL/GenBank/DDBJ databases">
        <authorList>
            <person name="Qu J."/>
            <person name="Murali S.C."/>
            <person name="Bandaranaike D."/>
            <person name="Bellair M."/>
            <person name="Blankenburg K."/>
            <person name="Chao H."/>
            <person name="Dinh H."/>
            <person name="Doddapaneni H."/>
            <person name="Downs B."/>
            <person name="Dugan-Rocha S."/>
            <person name="Elkadiri S."/>
            <person name="Gnanaolivu R.D."/>
            <person name="Hernandez B."/>
            <person name="Javaid M."/>
            <person name="Jayaseelan J.C."/>
            <person name="Lee S."/>
            <person name="Li M."/>
            <person name="Ming W."/>
            <person name="Munidasa M."/>
            <person name="Muniz J."/>
            <person name="Nguyen L."/>
            <person name="Ongeri F."/>
            <person name="Osuji N."/>
            <person name="Pu L.-L."/>
            <person name="Puazo M."/>
            <person name="Qu C."/>
            <person name="Quiroz J."/>
            <person name="Raj R."/>
            <person name="Weissenberger G."/>
            <person name="Xin Y."/>
            <person name="Zou X."/>
            <person name="Han Y."/>
            <person name="Richards S."/>
            <person name="Worley K."/>
            <person name="Muzny D."/>
            <person name="Gibbs R."/>
        </authorList>
    </citation>
    <scope>NUCLEOTIDE SEQUENCE</scope>
    <source>
        <strain evidence="7">Sampled in the wild</strain>
    </source>
</reference>
<name>A0A8K0JT79_LADFU</name>
<keyword evidence="5" id="KW-0472">Membrane</keyword>
<evidence type="ECO:0000256" key="1">
    <source>
        <dbReference type="ARBA" id="ARBA00004141"/>
    </source>
</evidence>
<evidence type="ECO:0000256" key="6">
    <source>
        <dbReference type="RuleBase" id="RU363053"/>
    </source>
</evidence>
<keyword evidence="8" id="KW-1185">Reference proteome</keyword>